<dbReference type="Proteomes" id="UP000284702">
    <property type="component" value="Unassembled WGS sequence"/>
</dbReference>
<proteinExistence type="predicted"/>
<sequence length="163" mass="17919">MRAKTRSGQANLADGEKALTEFKDSIQKIIKDRNIDEIYNADQTGINYEYLPKQSIDKKGAKTVWIKPFDSSVPSAGTSLSGSMMPGIPLPKSTVIKGFEKCHLFDADTDTLYDDGDLQPLGSDDGIPQLLLENGMLETVVVHADVTSTLPDAEDMYDEVYEL</sequence>
<accession>A0A425DIX0</accession>
<dbReference type="AlphaFoldDB" id="A0A425DIX0"/>
<gene>
    <name evidence="1" type="ORF">B5M09_011712</name>
</gene>
<organism evidence="1 2">
    <name type="scientific">Aphanomyces astaci</name>
    <name type="common">Crayfish plague agent</name>
    <dbReference type="NCBI Taxonomy" id="112090"/>
    <lineage>
        <taxon>Eukaryota</taxon>
        <taxon>Sar</taxon>
        <taxon>Stramenopiles</taxon>
        <taxon>Oomycota</taxon>
        <taxon>Saprolegniomycetes</taxon>
        <taxon>Saprolegniales</taxon>
        <taxon>Verrucalvaceae</taxon>
        <taxon>Aphanomyces</taxon>
    </lineage>
</organism>
<dbReference type="EMBL" id="MZMZ02001492">
    <property type="protein sequence ID" value="RQM29217.1"/>
    <property type="molecule type" value="Genomic_DNA"/>
</dbReference>
<reference evidence="1" key="1">
    <citation type="submission" date="2018-07" db="EMBL/GenBank/DDBJ databases">
        <title>Annotation of Aphanomyces astaci genome assembly.</title>
        <authorList>
            <person name="Studholme D.J."/>
        </authorList>
    </citation>
    <scope>NUCLEOTIDE SEQUENCE [LARGE SCALE GENOMIC DNA]</scope>
    <source>
        <strain evidence="1">Pc</strain>
    </source>
</reference>
<protein>
    <submittedName>
        <fullName evidence="1">Uncharacterized protein</fullName>
    </submittedName>
</protein>
<evidence type="ECO:0000313" key="1">
    <source>
        <dbReference type="EMBL" id="RQM29217.1"/>
    </source>
</evidence>
<evidence type="ECO:0000313" key="2">
    <source>
        <dbReference type="Proteomes" id="UP000284702"/>
    </source>
</evidence>
<comment type="caution">
    <text evidence="1">The sequence shown here is derived from an EMBL/GenBank/DDBJ whole genome shotgun (WGS) entry which is preliminary data.</text>
</comment>
<keyword evidence="2" id="KW-1185">Reference proteome</keyword>
<name>A0A425DIX0_APHAT</name>